<gene>
    <name evidence="8" type="ORF">J8273_3646</name>
</gene>
<feature type="domain" description="VPS28 C-terminal" evidence="6">
    <location>
        <begin position="113"/>
        <end position="209"/>
    </location>
</feature>
<evidence type="ECO:0000259" key="7">
    <source>
        <dbReference type="PROSITE" id="PS51313"/>
    </source>
</evidence>
<dbReference type="PANTHER" id="PTHR12937">
    <property type="entry name" value="VACUOLAR PROTEIN SORTING 28, ISOFORM 2 VPS28"/>
    <property type="match status" value="1"/>
</dbReference>
<evidence type="ECO:0000313" key="9">
    <source>
        <dbReference type="Proteomes" id="UP000717585"/>
    </source>
</evidence>
<keyword evidence="9" id="KW-1185">Reference proteome</keyword>
<dbReference type="SUPFAM" id="SSF140111">
    <property type="entry name" value="Endosomal sorting complex assembly domain"/>
    <property type="match status" value="1"/>
</dbReference>
<evidence type="ECO:0000313" key="8">
    <source>
        <dbReference type="EMBL" id="KAG9394674.1"/>
    </source>
</evidence>
<proteinExistence type="inferred from homology"/>
<sequence>MEPRELTEEVKLTKTTMDEKNYDLLANMFACMKCIDYLERIYASGDIKEDQYVMQCKQLLNQFFQLKQSVKDIAPDHERFAGDFSLQCPSALARIREGVPATSQNGVSLSGPSQIIAANKVTEKFITLMDQLHMNYRTKQDLAIGVESTYEAMIDLALLPVDFSGKVEFQKWINTFNMMRATDSLSEEQAGELLFACEHTYQKIKDLLQSS</sequence>
<dbReference type="InterPro" id="IPR007143">
    <property type="entry name" value="Vps28"/>
</dbReference>
<keyword evidence="2 5" id="KW-0813">Transport</keyword>
<dbReference type="Pfam" id="PF03997">
    <property type="entry name" value="VPS28"/>
    <property type="match status" value="1"/>
</dbReference>
<dbReference type="PANTHER" id="PTHR12937:SF0">
    <property type="entry name" value="VACUOLAR PROTEIN SORTING-ASSOCIATED PROTEIN 28 HOMOLOG"/>
    <property type="match status" value="1"/>
</dbReference>
<accession>A0A8J6E075</accession>
<reference evidence="8" key="1">
    <citation type="submission" date="2021-05" db="EMBL/GenBank/DDBJ databases">
        <title>A free-living protist that lacks canonical eukaryotic 1 DNA replication and segregation systems.</title>
        <authorList>
            <person name="Salas-Leiva D.E."/>
            <person name="Tromer E.C."/>
            <person name="Curtis B.A."/>
            <person name="Jerlstrom-Hultqvist J."/>
            <person name="Kolisko M."/>
            <person name="Yi Z."/>
            <person name="Salas-Leiva J.S."/>
            <person name="Gallot-Lavallee L."/>
            <person name="Kops G.J.P.L."/>
            <person name="Archibald J.M."/>
            <person name="Simpson A.G.B."/>
            <person name="Roger A.J."/>
        </authorList>
    </citation>
    <scope>NUCLEOTIDE SEQUENCE</scope>
    <source>
        <strain evidence="8">BICM</strain>
    </source>
</reference>
<evidence type="ECO:0000256" key="5">
    <source>
        <dbReference type="PROSITE-ProRule" id="PRU00642"/>
    </source>
</evidence>
<dbReference type="Gene3D" id="1.20.120.1130">
    <property type="match status" value="1"/>
</dbReference>
<comment type="similarity">
    <text evidence="5">Belongs to the VPS28 family.</text>
</comment>
<organism evidence="8 9">
    <name type="scientific">Carpediemonas membranifera</name>
    <dbReference type="NCBI Taxonomy" id="201153"/>
    <lineage>
        <taxon>Eukaryota</taxon>
        <taxon>Metamonada</taxon>
        <taxon>Carpediemonas-like organisms</taxon>
        <taxon>Carpediemonas</taxon>
    </lineage>
</organism>
<dbReference type="Gene3D" id="1.20.1440.200">
    <property type="match status" value="1"/>
</dbReference>
<dbReference type="InterPro" id="IPR017898">
    <property type="entry name" value="VPS28_N"/>
</dbReference>
<protein>
    <submittedName>
        <fullName evidence="8">Vacuolar protein sorting-associated, VPS28</fullName>
    </submittedName>
</protein>
<evidence type="ECO:0000256" key="2">
    <source>
        <dbReference type="ARBA" id="ARBA00022448"/>
    </source>
</evidence>
<evidence type="ECO:0000256" key="3">
    <source>
        <dbReference type="ARBA" id="ARBA00022753"/>
    </source>
</evidence>
<dbReference type="Proteomes" id="UP000717585">
    <property type="component" value="Unassembled WGS sequence"/>
</dbReference>
<evidence type="ECO:0000259" key="6">
    <source>
        <dbReference type="PROSITE" id="PS51310"/>
    </source>
</evidence>
<dbReference type="InterPro" id="IPR017899">
    <property type="entry name" value="VPS28_C"/>
</dbReference>
<dbReference type="InterPro" id="IPR037202">
    <property type="entry name" value="ESCRT_assembly_dom"/>
</dbReference>
<dbReference type="InterPro" id="IPR038358">
    <property type="entry name" value="VPS28_N_sf"/>
</dbReference>
<dbReference type="GO" id="GO:0000813">
    <property type="term" value="C:ESCRT I complex"/>
    <property type="evidence" value="ECO:0007669"/>
    <property type="project" value="InterPro"/>
</dbReference>
<name>A0A8J6E075_9EUKA</name>
<keyword evidence="3" id="KW-0967">Endosome</keyword>
<dbReference type="GO" id="GO:0044877">
    <property type="term" value="F:protein-containing complex binding"/>
    <property type="evidence" value="ECO:0007669"/>
    <property type="project" value="TreeGrafter"/>
</dbReference>
<dbReference type="PROSITE" id="PS51310">
    <property type="entry name" value="VPS28_C"/>
    <property type="match status" value="1"/>
</dbReference>
<keyword evidence="4 5" id="KW-0653">Protein transport</keyword>
<comment type="caution">
    <text evidence="8">The sequence shown here is derived from an EMBL/GenBank/DDBJ whole genome shotgun (WGS) entry which is preliminary data.</text>
</comment>
<evidence type="ECO:0000256" key="4">
    <source>
        <dbReference type="ARBA" id="ARBA00022927"/>
    </source>
</evidence>
<dbReference type="PROSITE" id="PS51313">
    <property type="entry name" value="VPS28_N"/>
    <property type="match status" value="1"/>
</dbReference>
<dbReference type="GO" id="GO:0043328">
    <property type="term" value="P:protein transport to vacuole involved in ubiquitin-dependent protein catabolic process via the multivesicular body sorting pathway"/>
    <property type="evidence" value="ECO:0007669"/>
    <property type="project" value="TreeGrafter"/>
</dbReference>
<comment type="subcellular location">
    <subcellularLocation>
        <location evidence="1">Endosome</location>
    </subcellularLocation>
</comment>
<dbReference type="EMBL" id="JAHDYR010000013">
    <property type="protein sequence ID" value="KAG9394674.1"/>
    <property type="molecule type" value="Genomic_DNA"/>
</dbReference>
<evidence type="ECO:0000256" key="1">
    <source>
        <dbReference type="ARBA" id="ARBA00004177"/>
    </source>
</evidence>
<dbReference type="SUPFAM" id="SSF140427">
    <property type="entry name" value="VPS28 C-terminal domain-like"/>
    <property type="match status" value="1"/>
</dbReference>
<dbReference type="OrthoDB" id="2671at2759"/>
<feature type="domain" description="VPS28 N-terminal" evidence="7">
    <location>
        <begin position="1"/>
        <end position="105"/>
    </location>
</feature>
<dbReference type="InterPro" id="IPR037206">
    <property type="entry name" value="VPS28_C_sf"/>
</dbReference>
<dbReference type="AlphaFoldDB" id="A0A8J6E075"/>